<dbReference type="KEGG" id="sphl:LPB140_00245"/>
<accession>A0A1L3J8U3</accession>
<dbReference type="Proteomes" id="UP000242561">
    <property type="component" value="Chromosome"/>
</dbReference>
<evidence type="ECO:0000313" key="2">
    <source>
        <dbReference type="Proteomes" id="UP000242561"/>
    </source>
</evidence>
<organism evidence="1 2">
    <name type="scientific">Sphingorhabdus lutea</name>
    <dbReference type="NCBI Taxonomy" id="1913578"/>
    <lineage>
        <taxon>Bacteria</taxon>
        <taxon>Pseudomonadati</taxon>
        <taxon>Pseudomonadota</taxon>
        <taxon>Alphaproteobacteria</taxon>
        <taxon>Sphingomonadales</taxon>
        <taxon>Sphingomonadaceae</taxon>
        <taxon>Sphingorhabdus</taxon>
    </lineage>
</organism>
<dbReference type="AlphaFoldDB" id="A0A1L3J8U3"/>
<reference evidence="1 2" key="1">
    <citation type="submission" date="2016-11" db="EMBL/GenBank/DDBJ databases">
        <title>Sphingorhabdus sp. LPB0140, isolated from marine environment.</title>
        <authorList>
            <person name="Kim E."/>
            <person name="Yi H."/>
        </authorList>
    </citation>
    <scope>NUCLEOTIDE SEQUENCE [LARGE SCALE GENOMIC DNA]</scope>
    <source>
        <strain evidence="1 2">LPB0140</strain>
    </source>
</reference>
<gene>
    <name evidence="1" type="ORF">LPB140_00245</name>
</gene>
<dbReference type="STRING" id="1913578.LPB140_00245"/>
<proteinExistence type="predicted"/>
<keyword evidence="2" id="KW-1185">Reference proteome</keyword>
<dbReference type="EMBL" id="CP018154">
    <property type="protein sequence ID" value="APG61531.1"/>
    <property type="molecule type" value="Genomic_DNA"/>
</dbReference>
<dbReference type="RefSeq" id="WP_072558177.1">
    <property type="nucleotide sequence ID" value="NZ_CP018154.1"/>
</dbReference>
<protein>
    <submittedName>
        <fullName evidence="1">Uncharacterized protein</fullName>
    </submittedName>
</protein>
<sequence>MYLIAERFNEAKIIGLCLESVLYTVNTISIQFEGNNNITIFDNPKPKDYEYIQYIGCTIKKFEIQRDRKSVKVFFDESNFILIDGSDQNYECYTINLDGDEFVI</sequence>
<evidence type="ECO:0000313" key="1">
    <source>
        <dbReference type="EMBL" id="APG61531.1"/>
    </source>
</evidence>
<name>A0A1L3J8U3_9SPHN</name>